<evidence type="ECO:0000256" key="3">
    <source>
        <dbReference type="ARBA" id="ARBA00022553"/>
    </source>
</evidence>
<accession>A0A0F5L6E8</accession>
<gene>
    <name evidence="9" type="ORF">VW35_12715</name>
</gene>
<evidence type="ECO:0000256" key="2">
    <source>
        <dbReference type="ARBA" id="ARBA00012438"/>
    </source>
</evidence>
<dbReference type="InterPro" id="IPR035965">
    <property type="entry name" value="PAS-like_dom_sf"/>
</dbReference>
<evidence type="ECO:0000256" key="4">
    <source>
        <dbReference type="ARBA" id="ARBA00022679"/>
    </source>
</evidence>
<dbReference type="PROSITE" id="PS50113">
    <property type="entry name" value="PAC"/>
    <property type="match status" value="1"/>
</dbReference>
<keyword evidence="10" id="KW-1185">Reference proteome</keyword>
<dbReference type="InterPro" id="IPR013655">
    <property type="entry name" value="PAS_fold_3"/>
</dbReference>
<dbReference type="NCBIfam" id="TIGR00229">
    <property type="entry name" value="sensory_box"/>
    <property type="match status" value="1"/>
</dbReference>
<feature type="domain" description="HTH cro/C1-type" evidence="8">
    <location>
        <begin position="294"/>
        <end position="323"/>
    </location>
</feature>
<name>A0A0F5L6E8_9HYPH</name>
<dbReference type="AlphaFoldDB" id="A0A0F5L6E8"/>
<dbReference type="SMART" id="SM00086">
    <property type="entry name" value="PAC"/>
    <property type="match status" value="1"/>
</dbReference>
<evidence type="ECO:0000259" key="7">
    <source>
        <dbReference type="PROSITE" id="PS50113"/>
    </source>
</evidence>
<dbReference type="InterPro" id="IPR010982">
    <property type="entry name" value="Lambda_DNA-bd_dom_sf"/>
</dbReference>
<dbReference type="InterPro" id="IPR001610">
    <property type="entry name" value="PAC"/>
</dbReference>
<organism evidence="9 10">
    <name type="scientific">Devosia soli</name>
    <dbReference type="NCBI Taxonomy" id="361041"/>
    <lineage>
        <taxon>Bacteria</taxon>
        <taxon>Pseudomonadati</taxon>
        <taxon>Pseudomonadota</taxon>
        <taxon>Alphaproteobacteria</taxon>
        <taxon>Hyphomicrobiales</taxon>
        <taxon>Devosiaceae</taxon>
        <taxon>Devosia</taxon>
    </lineage>
</organism>
<keyword evidence="5" id="KW-0418">Kinase</keyword>
<dbReference type="SUPFAM" id="SSF47413">
    <property type="entry name" value="lambda repressor-like DNA-binding domains"/>
    <property type="match status" value="1"/>
</dbReference>
<keyword evidence="3" id="KW-0597">Phosphoprotein</keyword>
<feature type="chain" id="PRO_5002491941" description="histidine kinase" evidence="6">
    <location>
        <begin position="25"/>
        <end position="363"/>
    </location>
</feature>
<dbReference type="Gene3D" id="2.10.70.100">
    <property type="match status" value="1"/>
</dbReference>
<dbReference type="Gene3D" id="3.30.450.20">
    <property type="entry name" value="PAS domain"/>
    <property type="match status" value="2"/>
</dbReference>
<keyword evidence="6" id="KW-0732">Signal</keyword>
<protein>
    <recommendedName>
        <fullName evidence="2">histidine kinase</fullName>
        <ecNumber evidence="2">2.7.13.3</ecNumber>
    </recommendedName>
</protein>
<evidence type="ECO:0000256" key="1">
    <source>
        <dbReference type="ARBA" id="ARBA00000085"/>
    </source>
</evidence>
<dbReference type="SUPFAM" id="SSF55785">
    <property type="entry name" value="PYP-like sensor domain (PAS domain)"/>
    <property type="match status" value="2"/>
</dbReference>
<dbReference type="OrthoDB" id="4419620at2"/>
<feature type="domain" description="PAC" evidence="7">
    <location>
        <begin position="107"/>
        <end position="159"/>
    </location>
</feature>
<dbReference type="CDD" id="cd00093">
    <property type="entry name" value="HTH_XRE"/>
    <property type="match status" value="1"/>
</dbReference>
<dbReference type="InterPro" id="IPR000700">
    <property type="entry name" value="PAS-assoc_C"/>
</dbReference>
<dbReference type="PROSITE" id="PS50943">
    <property type="entry name" value="HTH_CROC1"/>
    <property type="match status" value="1"/>
</dbReference>
<dbReference type="InterPro" id="IPR052162">
    <property type="entry name" value="Sensor_kinase/Photoreceptor"/>
</dbReference>
<evidence type="ECO:0000256" key="6">
    <source>
        <dbReference type="SAM" id="SignalP"/>
    </source>
</evidence>
<comment type="catalytic activity">
    <reaction evidence="1">
        <text>ATP + protein L-histidine = ADP + protein N-phospho-L-histidine.</text>
        <dbReference type="EC" id="2.7.13.3"/>
    </reaction>
</comment>
<reference evidence="9 10" key="1">
    <citation type="submission" date="2015-03" db="EMBL/GenBank/DDBJ databases">
        <authorList>
            <person name="Hassan Y.I."/>
            <person name="Lepp D."/>
            <person name="Zhou T."/>
        </authorList>
    </citation>
    <scope>NUCLEOTIDE SEQUENCE [LARGE SCALE GENOMIC DNA]</scope>
    <source>
        <strain evidence="9 10">GH2-10</strain>
    </source>
</reference>
<dbReference type="Pfam" id="PF01381">
    <property type="entry name" value="HTH_3"/>
    <property type="match status" value="1"/>
</dbReference>
<dbReference type="Proteomes" id="UP000033514">
    <property type="component" value="Unassembled WGS sequence"/>
</dbReference>
<evidence type="ECO:0000256" key="5">
    <source>
        <dbReference type="ARBA" id="ARBA00022777"/>
    </source>
</evidence>
<evidence type="ECO:0000313" key="10">
    <source>
        <dbReference type="Proteomes" id="UP000033514"/>
    </source>
</evidence>
<dbReference type="CDD" id="cd00130">
    <property type="entry name" value="PAS"/>
    <property type="match status" value="1"/>
</dbReference>
<sequence>MIRRLLLSVGLLLVPMFAAGVTMADRNPAARSAEEWVKVAETSLGLGFWHWEASTAKLACSLGLYALTGVNPAGVQLDLAFLESLVHPADRLVVQGAHGLATDTRQASRQFRLIRPDGQLRWLHGRANTFFDREGAITRVVAVVSDVTEQREADARLARKRALLQNLSALVDGVFWIADNEGQLVDVFAADPVVSDIDIRNGGIDWRASMHPDDLDRLATSWKRAIDTKKRYDAAPRLRRANGEYQQFHIAGLPLYVEHSLAPLWAGLATPNPQAITSAAYGLAYDLALTAGQVRACRALLDWNAEALAKAAGVSLSTIRRIEASESGYLQGESMRLVTKAFRNAGLKIWRGEDGKVCITDRD</sequence>
<evidence type="ECO:0000313" key="9">
    <source>
        <dbReference type="EMBL" id="KKB77981.1"/>
    </source>
</evidence>
<dbReference type="PANTHER" id="PTHR43304">
    <property type="entry name" value="PHYTOCHROME-LIKE PROTEIN CPH1"/>
    <property type="match status" value="1"/>
</dbReference>
<proteinExistence type="predicted"/>
<dbReference type="GO" id="GO:0004673">
    <property type="term" value="F:protein histidine kinase activity"/>
    <property type="evidence" value="ECO:0007669"/>
    <property type="project" value="UniProtKB-EC"/>
</dbReference>
<comment type="caution">
    <text evidence="9">The sequence shown here is derived from an EMBL/GenBank/DDBJ whole genome shotgun (WGS) entry which is preliminary data.</text>
</comment>
<dbReference type="EMBL" id="LAJG01000023">
    <property type="protein sequence ID" value="KKB77981.1"/>
    <property type="molecule type" value="Genomic_DNA"/>
</dbReference>
<dbReference type="STRING" id="361041.VW35_12715"/>
<dbReference type="PANTHER" id="PTHR43304:SF1">
    <property type="entry name" value="PAC DOMAIN-CONTAINING PROTEIN"/>
    <property type="match status" value="1"/>
</dbReference>
<dbReference type="PATRIC" id="fig|361041.3.peg.1925"/>
<dbReference type="Gene3D" id="1.10.260.40">
    <property type="entry name" value="lambda repressor-like DNA-binding domains"/>
    <property type="match status" value="1"/>
</dbReference>
<keyword evidence="4" id="KW-0808">Transferase</keyword>
<dbReference type="InterPro" id="IPR000014">
    <property type="entry name" value="PAS"/>
</dbReference>
<dbReference type="GO" id="GO:0003677">
    <property type="term" value="F:DNA binding"/>
    <property type="evidence" value="ECO:0007669"/>
    <property type="project" value="InterPro"/>
</dbReference>
<dbReference type="Pfam" id="PF08447">
    <property type="entry name" value="PAS_3"/>
    <property type="match status" value="2"/>
</dbReference>
<evidence type="ECO:0000259" key="8">
    <source>
        <dbReference type="PROSITE" id="PS50943"/>
    </source>
</evidence>
<feature type="signal peptide" evidence="6">
    <location>
        <begin position="1"/>
        <end position="24"/>
    </location>
</feature>
<dbReference type="InterPro" id="IPR001387">
    <property type="entry name" value="Cro/C1-type_HTH"/>
</dbReference>
<dbReference type="EC" id="2.7.13.3" evidence="2"/>